<keyword evidence="2" id="KW-0472">Membrane</keyword>
<feature type="transmembrane region" description="Helical" evidence="2">
    <location>
        <begin position="252"/>
        <end position="275"/>
    </location>
</feature>
<evidence type="ECO:0000313" key="6">
    <source>
        <dbReference type="RefSeq" id="XP_055866224.1"/>
    </source>
</evidence>
<evidence type="ECO:0000256" key="1">
    <source>
        <dbReference type="SAM" id="MobiDB-lite"/>
    </source>
</evidence>
<keyword evidence="2" id="KW-1133">Transmembrane helix</keyword>
<evidence type="ECO:0000256" key="2">
    <source>
        <dbReference type="SAM" id="Phobius"/>
    </source>
</evidence>
<protein>
    <submittedName>
        <fullName evidence="5 6">Uncharacterized protein LOC106055240</fullName>
    </submittedName>
</protein>
<evidence type="ECO:0000313" key="8">
    <source>
        <dbReference type="RefSeq" id="XP_055866226.1"/>
    </source>
</evidence>
<evidence type="ECO:0000313" key="7">
    <source>
        <dbReference type="RefSeq" id="XP_055866225.1"/>
    </source>
</evidence>
<evidence type="ECO:0000313" key="5">
    <source>
        <dbReference type="RefSeq" id="XP_055866223.1"/>
    </source>
</evidence>
<dbReference type="RefSeq" id="XP_055866230.1">
    <property type="nucleotide sequence ID" value="XM_056010255.1"/>
</dbReference>
<keyword evidence="2" id="KW-0812">Transmembrane</keyword>
<gene>
    <name evidence="5 6 7 8 9 10 11 12" type="primary">LOC106055240</name>
</gene>
<dbReference type="AlphaFoldDB" id="A0A9W2YU18"/>
<dbReference type="OrthoDB" id="6173871at2759"/>
<dbReference type="RefSeq" id="XP_055866231.1">
    <property type="nucleotide sequence ID" value="XM_056010256.1"/>
</dbReference>
<feature type="chain" id="PRO_5044702456" evidence="3">
    <location>
        <begin position="20"/>
        <end position="326"/>
    </location>
</feature>
<feature type="compositionally biased region" description="Basic and acidic residues" evidence="1">
    <location>
        <begin position="296"/>
        <end position="306"/>
    </location>
</feature>
<feature type="region of interest" description="Disordered" evidence="1">
    <location>
        <begin position="287"/>
        <end position="326"/>
    </location>
</feature>
<keyword evidence="4" id="KW-1185">Reference proteome</keyword>
<feature type="signal peptide" evidence="3">
    <location>
        <begin position="1"/>
        <end position="19"/>
    </location>
</feature>
<organism evidence="4 9">
    <name type="scientific">Biomphalaria glabrata</name>
    <name type="common">Bloodfluke planorb</name>
    <name type="synonym">Freshwater snail</name>
    <dbReference type="NCBI Taxonomy" id="6526"/>
    <lineage>
        <taxon>Eukaryota</taxon>
        <taxon>Metazoa</taxon>
        <taxon>Spiralia</taxon>
        <taxon>Lophotrochozoa</taxon>
        <taxon>Mollusca</taxon>
        <taxon>Gastropoda</taxon>
        <taxon>Heterobranchia</taxon>
        <taxon>Euthyneura</taxon>
        <taxon>Panpulmonata</taxon>
        <taxon>Hygrophila</taxon>
        <taxon>Lymnaeoidea</taxon>
        <taxon>Planorbidae</taxon>
        <taxon>Biomphalaria</taxon>
    </lineage>
</organism>
<proteinExistence type="predicted"/>
<dbReference type="RefSeq" id="XP_055866225.1">
    <property type="nucleotide sequence ID" value="XM_056010250.1"/>
</dbReference>
<evidence type="ECO:0000313" key="11">
    <source>
        <dbReference type="RefSeq" id="XP_055866230.1"/>
    </source>
</evidence>
<evidence type="ECO:0000313" key="10">
    <source>
        <dbReference type="RefSeq" id="XP_055866229.1"/>
    </source>
</evidence>
<evidence type="ECO:0000313" key="4">
    <source>
        <dbReference type="Proteomes" id="UP001165740"/>
    </source>
</evidence>
<evidence type="ECO:0000256" key="3">
    <source>
        <dbReference type="SAM" id="SignalP"/>
    </source>
</evidence>
<dbReference type="RefSeq" id="XP_055866224.1">
    <property type="nucleotide sequence ID" value="XM_056010249.1"/>
</dbReference>
<dbReference type="Proteomes" id="UP001165740">
    <property type="component" value="Chromosome 14"/>
</dbReference>
<accession>A0A9W2YU18</accession>
<dbReference type="RefSeq" id="XP_055866227.1">
    <property type="nucleotide sequence ID" value="XM_056010252.1"/>
</dbReference>
<dbReference type="RefSeq" id="XP_055866226.1">
    <property type="nucleotide sequence ID" value="XM_056010251.1"/>
</dbReference>
<dbReference type="RefSeq" id="XP_055866229.1">
    <property type="nucleotide sequence ID" value="XM_056010254.1"/>
</dbReference>
<reference evidence="5 6" key="1">
    <citation type="submission" date="2025-04" db="UniProtKB">
        <authorList>
            <consortium name="RefSeq"/>
        </authorList>
    </citation>
    <scope>IDENTIFICATION</scope>
</reference>
<dbReference type="GeneID" id="106055240"/>
<sequence>MTQVLAITAILLLELRIFAIWTNGVLQNEAVLNDYDRKDLVEECKDFLTLNDTLVMNGEVSVLESENANIAIMRKSLQEKEFVEIDYVFLSKCLFRTNFYCTPKKNQPNVYDVVLNTTINSRRYDQAKIKLKLQLDKRDIYSKDVVLPKLFNLSSVHLTIDGLKLTSTNKTVTLESNSFTLCCPPLRYPCNVVVFAEGHVHETRSKCYTHTTAQTMNYRLGFFVCGSEHYSNHFDVLINIVLQSPAAEGSTFTIVIIVVLVIALILLVSILIYVYRSIRKSKKHNDINVSPTAKRSPKDKDNEVKIQLESASMSSTKASKRRGKKQ</sequence>
<evidence type="ECO:0000313" key="12">
    <source>
        <dbReference type="RefSeq" id="XP_055866231.1"/>
    </source>
</evidence>
<dbReference type="RefSeq" id="XP_055866223.1">
    <property type="nucleotide sequence ID" value="XM_056010248.1"/>
</dbReference>
<name>A0A9W2YU18_BIOGL</name>
<keyword evidence="3" id="KW-0732">Signal</keyword>
<evidence type="ECO:0000313" key="9">
    <source>
        <dbReference type="RefSeq" id="XP_055866227.1"/>
    </source>
</evidence>